<evidence type="ECO:0000313" key="2">
    <source>
        <dbReference type="EMBL" id="KTD50852.1"/>
    </source>
</evidence>
<name>A0A378KTL6_9GAMM</name>
<feature type="compositionally biased region" description="Acidic residues" evidence="1">
    <location>
        <begin position="657"/>
        <end position="669"/>
    </location>
</feature>
<sequence>MAKRVVLCFDSAEAEEVNAFIRRMRTVEENKGLDGDALDIEVIYPCDISENQYMSWKGTEPTEHDKKILNSLTPEDKIYVWGHGAPNYASMPGAVYTELADYLEKSINKVNFAPGKGSLNITMEICNGGRGGEQGRDSYAARLHSLLGKKGIHATVTGRLRNVIIDVNRIQRDGITTMERSKWALVEAGLYEADTFYERMAVRSKVSYQWDRNDPSVQVRVDSYRRSALIGFLKIKEQILDKVNSERFPLMSPRHLHQLLLTIEFNLSQDRKQFDVDLVKKTTQELGEYCHQIGISKKELERYGFNYFQESLGNKVTKDGFLRIKTGIKCTDPLLDIEKRPIVDVINEHPPFQELNRIIVDFKNTKDVTEDIEQLIKIIGTKEDWQEANLYTDLVTIARSYNLVNNNGKLDIPDYVDVTTQIINKVLNLAYKSDLDPAQKLKEIANIKKQLTPYRNADYEFRLMSSLNNEAPAQEHILYFEQSSKNIFNYKILVDGEVLEGKIDIKTLPNLTVAQQKKIEGGSLDALNAVKDQILDSTAEKGHTKKELTFWGKICIALSALVSGLKNTWGERHEASMLEFIDNLFYQPYESIKDHITEHTNNINQINAVIKICENKIRLQKQHHQSPTEQSLASDSSVAETSDPLVVETLELDSLDPLEADELEFEPTEENNSLKKTFMK</sequence>
<feature type="region of interest" description="Disordered" evidence="1">
    <location>
        <begin position="621"/>
        <end position="641"/>
    </location>
</feature>
<evidence type="ECO:0000313" key="4">
    <source>
        <dbReference type="Proteomes" id="UP000054639"/>
    </source>
</evidence>
<dbReference type="Proteomes" id="UP000254230">
    <property type="component" value="Unassembled WGS sequence"/>
</dbReference>
<reference evidence="2 4" key="1">
    <citation type="submission" date="2015-11" db="EMBL/GenBank/DDBJ databases">
        <title>Genomic analysis of 38 Legionella species identifies large and diverse effector repertoires.</title>
        <authorList>
            <person name="Burstein D."/>
            <person name="Amaro F."/>
            <person name="Zusman T."/>
            <person name="Lifshitz Z."/>
            <person name="Cohen O."/>
            <person name="Gilbert J.A."/>
            <person name="Pupko T."/>
            <person name="Shuman H.A."/>
            <person name="Segal G."/>
        </authorList>
    </citation>
    <scope>NUCLEOTIDE SEQUENCE [LARGE SCALE GENOMIC DNA]</scope>
    <source>
        <strain evidence="2 4">ATCC 49507</strain>
    </source>
</reference>
<feature type="compositionally biased region" description="Polar residues" evidence="1">
    <location>
        <begin position="670"/>
        <end position="680"/>
    </location>
</feature>
<accession>A0A378KTL6</accession>
<protein>
    <submittedName>
        <fullName evidence="3">Uncharacterized protein</fullName>
    </submittedName>
</protein>
<dbReference type="AlphaFoldDB" id="A0A378KTL6"/>
<evidence type="ECO:0000256" key="1">
    <source>
        <dbReference type="SAM" id="MobiDB-lite"/>
    </source>
</evidence>
<gene>
    <name evidence="2" type="ORF">Lqua_1079</name>
    <name evidence="3" type="ORF">NCTC12376_01717</name>
</gene>
<keyword evidence="4" id="KW-1185">Reference proteome</keyword>
<evidence type="ECO:0000313" key="5">
    <source>
        <dbReference type="Proteomes" id="UP000254230"/>
    </source>
</evidence>
<proteinExistence type="predicted"/>
<reference evidence="3 5" key="2">
    <citation type="submission" date="2018-06" db="EMBL/GenBank/DDBJ databases">
        <authorList>
            <consortium name="Pathogen Informatics"/>
            <person name="Doyle S."/>
        </authorList>
    </citation>
    <scope>NUCLEOTIDE SEQUENCE [LARGE SCALE GENOMIC DNA]</scope>
    <source>
        <strain evidence="3 5">NCTC12376</strain>
    </source>
</reference>
<organism evidence="3 5">
    <name type="scientific">Legionella quateirensis</name>
    <dbReference type="NCBI Taxonomy" id="45072"/>
    <lineage>
        <taxon>Bacteria</taxon>
        <taxon>Pseudomonadati</taxon>
        <taxon>Pseudomonadota</taxon>
        <taxon>Gammaproteobacteria</taxon>
        <taxon>Legionellales</taxon>
        <taxon>Legionellaceae</taxon>
        <taxon>Legionella</taxon>
    </lineage>
</organism>
<dbReference type="EMBL" id="LNYR01000012">
    <property type="protein sequence ID" value="KTD50852.1"/>
    <property type="molecule type" value="Genomic_DNA"/>
</dbReference>
<dbReference type="Gene3D" id="3.40.50.11050">
    <property type="match status" value="1"/>
</dbReference>
<feature type="region of interest" description="Disordered" evidence="1">
    <location>
        <begin position="657"/>
        <end position="680"/>
    </location>
</feature>
<dbReference type="InterPro" id="IPR038383">
    <property type="entry name" value="CPD_dom_sf"/>
</dbReference>
<dbReference type="OrthoDB" id="5654111at2"/>
<feature type="compositionally biased region" description="Polar residues" evidence="1">
    <location>
        <begin position="625"/>
        <end position="640"/>
    </location>
</feature>
<dbReference type="EMBL" id="UGOW01000001">
    <property type="protein sequence ID" value="STY17902.1"/>
    <property type="molecule type" value="Genomic_DNA"/>
</dbReference>
<dbReference type="Proteomes" id="UP000054639">
    <property type="component" value="Unassembled WGS sequence"/>
</dbReference>
<dbReference type="STRING" id="45072.Lqua_1079"/>
<evidence type="ECO:0000313" key="3">
    <source>
        <dbReference type="EMBL" id="STY17902.1"/>
    </source>
</evidence>
<dbReference type="RefSeq" id="WP_058473275.1">
    <property type="nucleotide sequence ID" value="NZ_CAAAIL010000004.1"/>
</dbReference>